<evidence type="ECO:0000313" key="11">
    <source>
        <dbReference type="EMBL" id="RLU21868.1"/>
    </source>
</evidence>
<gene>
    <name evidence="11" type="ORF">DMN91_006245</name>
    <name evidence="10" type="ORF">X777_10173</name>
</gene>
<comment type="subcellular location">
    <subcellularLocation>
        <location evidence="2">Cytoplasm</location>
    </subcellularLocation>
    <subcellularLocation>
        <location evidence="1">Nucleus</location>
    </subcellularLocation>
</comment>
<evidence type="ECO:0000256" key="2">
    <source>
        <dbReference type="ARBA" id="ARBA00004496"/>
    </source>
</evidence>
<feature type="compositionally biased region" description="Polar residues" evidence="9">
    <location>
        <begin position="266"/>
        <end position="275"/>
    </location>
</feature>
<dbReference type="InterPro" id="IPR019519">
    <property type="entry name" value="Elp5"/>
</dbReference>
<dbReference type="Proteomes" id="UP000053097">
    <property type="component" value="Unassembled WGS sequence"/>
</dbReference>
<dbReference type="PANTHER" id="PTHR15641:SF1">
    <property type="entry name" value="ELONGATOR COMPLEX PROTEIN 5"/>
    <property type="match status" value="1"/>
</dbReference>
<keyword evidence="7" id="KW-0819">tRNA processing</keyword>
<reference evidence="11" key="3">
    <citation type="submission" date="2018-07" db="EMBL/GenBank/DDBJ databases">
        <authorList>
            <person name="Mckenzie S.K."/>
            <person name="Kronauer D.J.C."/>
        </authorList>
    </citation>
    <scope>NUCLEOTIDE SEQUENCE</scope>
    <source>
        <strain evidence="11">Clonal line C1</strain>
    </source>
</reference>
<evidence type="ECO:0000256" key="1">
    <source>
        <dbReference type="ARBA" id="ARBA00004123"/>
    </source>
</evidence>
<keyword evidence="6" id="KW-0963">Cytoplasm</keyword>
<evidence type="ECO:0000313" key="12">
    <source>
        <dbReference type="Proteomes" id="UP000053097"/>
    </source>
</evidence>
<evidence type="ECO:0000256" key="5">
    <source>
        <dbReference type="ARBA" id="ARBA00020264"/>
    </source>
</evidence>
<evidence type="ECO:0000256" key="8">
    <source>
        <dbReference type="ARBA" id="ARBA00023242"/>
    </source>
</evidence>
<evidence type="ECO:0000256" key="3">
    <source>
        <dbReference type="ARBA" id="ARBA00005043"/>
    </source>
</evidence>
<evidence type="ECO:0000256" key="6">
    <source>
        <dbReference type="ARBA" id="ARBA00022490"/>
    </source>
</evidence>
<dbReference type="EMBL" id="QOIP01000006">
    <property type="protein sequence ID" value="RLU21868.1"/>
    <property type="molecule type" value="Genomic_DNA"/>
</dbReference>
<dbReference type="GO" id="GO:0033588">
    <property type="term" value="C:elongator holoenzyme complex"/>
    <property type="evidence" value="ECO:0007669"/>
    <property type="project" value="InterPro"/>
</dbReference>
<dbReference type="EMBL" id="KK107020">
    <property type="protein sequence ID" value="EZA62543.1"/>
    <property type="molecule type" value="Genomic_DNA"/>
</dbReference>
<feature type="compositionally biased region" description="Basic and acidic residues" evidence="9">
    <location>
        <begin position="252"/>
        <end position="261"/>
    </location>
</feature>
<dbReference type="OrthoDB" id="166907at2759"/>
<reference evidence="11 13" key="2">
    <citation type="journal article" date="2018" name="Genome Res.">
        <title>The genomic architecture and molecular evolution of ant odorant receptors.</title>
        <authorList>
            <person name="McKenzie S.K."/>
            <person name="Kronauer D.J.C."/>
        </authorList>
    </citation>
    <scope>NUCLEOTIDE SEQUENCE [LARGE SCALE GENOMIC DNA]</scope>
    <source>
        <strain evidence="11">Clonal line C1</strain>
    </source>
</reference>
<dbReference type="GO" id="GO:0002098">
    <property type="term" value="P:tRNA wobble uridine modification"/>
    <property type="evidence" value="ECO:0007669"/>
    <property type="project" value="InterPro"/>
</dbReference>
<keyword evidence="12" id="KW-1185">Reference proteome</keyword>
<feature type="compositionally biased region" description="Acidic residues" evidence="9">
    <location>
        <begin position="280"/>
        <end position="296"/>
    </location>
</feature>
<evidence type="ECO:0000313" key="10">
    <source>
        <dbReference type="EMBL" id="EZA62543.1"/>
    </source>
</evidence>
<dbReference type="GO" id="GO:0005634">
    <property type="term" value="C:nucleus"/>
    <property type="evidence" value="ECO:0007669"/>
    <property type="project" value="UniProtKB-SubCell"/>
</dbReference>
<reference evidence="10 12" key="1">
    <citation type="journal article" date="2014" name="Curr. Biol.">
        <title>The genome of the clonal raider ant Cerapachys biroi.</title>
        <authorList>
            <person name="Oxley P.R."/>
            <person name="Ji L."/>
            <person name="Fetter-Pruneda I."/>
            <person name="McKenzie S.K."/>
            <person name="Li C."/>
            <person name="Hu H."/>
            <person name="Zhang G."/>
            <person name="Kronauer D.J."/>
        </authorList>
    </citation>
    <scope>NUCLEOTIDE SEQUENCE [LARGE SCALE GENOMIC DNA]</scope>
</reference>
<evidence type="ECO:0000256" key="4">
    <source>
        <dbReference type="ARBA" id="ARBA00009567"/>
    </source>
</evidence>
<feature type="region of interest" description="Disordered" evidence="9">
    <location>
        <begin position="252"/>
        <end position="296"/>
    </location>
</feature>
<protein>
    <recommendedName>
        <fullName evidence="5">Elongator complex protein 5</fullName>
    </recommendedName>
</protein>
<name>A0A026X370_OOCBI</name>
<dbReference type="AlphaFoldDB" id="A0A026X370"/>
<comment type="pathway">
    <text evidence="3">tRNA modification; 5-methoxycarbonylmethyl-2-thiouridine-tRNA biosynthesis.</text>
</comment>
<dbReference type="Proteomes" id="UP000279307">
    <property type="component" value="Chromosome 6"/>
</dbReference>
<dbReference type="GO" id="GO:0000049">
    <property type="term" value="F:tRNA binding"/>
    <property type="evidence" value="ECO:0007669"/>
    <property type="project" value="TreeGrafter"/>
</dbReference>
<keyword evidence="8" id="KW-0539">Nucleus</keyword>
<dbReference type="UniPathway" id="UPA00988"/>
<proteinExistence type="inferred from homology"/>
<dbReference type="GO" id="GO:0005829">
    <property type="term" value="C:cytosol"/>
    <property type="evidence" value="ECO:0007669"/>
    <property type="project" value="TreeGrafter"/>
</dbReference>
<evidence type="ECO:0000256" key="9">
    <source>
        <dbReference type="SAM" id="MobiDB-lite"/>
    </source>
</evidence>
<dbReference type="PANTHER" id="PTHR15641">
    <property type="entry name" value="ELONGATOR COMPLEX PROTEIN 5"/>
    <property type="match status" value="1"/>
</dbReference>
<comment type="similarity">
    <text evidence="4">Belongs to the ELP5 family.</text>
</comment>
<dbReference type="STRING" id="2015173.A0A026X370"/>
<accession>A0A026X370</accession>
<evidence type="ECO:0000313" key="13">
    <source>
        <dbReference type="Proteomes" id="UP000279307"/>
    </source>
</evidence>
<dbReference type="Pfam" id="PF10483">
    <property type="entry name" value="Elong_Iki1"/>
    <property type="match status" value="1"/>
</dbReference>
<organism evidence="10 12">
    <name type="scientific">Ooceraea biroi</name>
    <name type="common">Clonal raider ant</name>
    <name type="synonym">Cerapachys biroi</name>
    <dbReference type="NCBI Taxonomy" id="2015173"/>
    <lineage>
        <taxon>Eukaryota</taxon>
        <taxon>Metazoa</taxon>
        <taxon>Ecdysozoa</taxon>
        <taxon>Arthropoda</taxon>
        <taxon>Hexapoda</taxon>
        <taxon>Insecta</taxon>
        <taxon>Pterygota</taxon>
        <taxon>Neoptera</taxon>
        <taxon>Endopterygota</taxon>
        <taxon>Hymenoptera</taxon>
        <taxon>Apocrita</taxon>
        <taxon>Aculeata</taxon>
        <taxon>Formicoidea</taxon>
        <taxon>Formicidae</taxon>
        <taxon>Dorylinae</taxon>
        <taxon>Ooceraea</taxon>
    </lineage>
</organism>
<evidence type="ECO:0000256" key="7">
    <source>
        <dbReference type="ARBA" id="ARBA00022694"/>
    </source>
</evidence>
<sequence>MPCIETLPVLTGAKMIIVDEAVDVMYARQLITGWIQYIWKKEDYDVNLLTFNDARCWHDNTLFSTKYTVHDSRNIDHKYRLGNLYYTSTTPLLPLLQRVLDETCIEENSRTTVIVDCLSTVILWAGLTKTLQFIKQLSTRVSQIVCIYRRDLVQNKIPDIMTLGTTYVRLEKLELDKIKRLNTSYAGHHMSSYIAKLSHKKLTGSVIHQEELVRQNIKTYEIESQAVVHKPNQANTSQPAKIESSFRIETNTREMEQRDKTPLPYTVNTANTSKIFYQPDDADDIDEDDPDDDLDF</sequence>
<dbReference type="OMA" id="MEQRDKT"/>